<feature type="transmembrane region" description="Helical" evidence="1">
    <location>
        <begin position="63"/>
        <end position="83"/>
    </location>
</feature>
<dbReference type="EMBL" id="JAFMPM010000006">
    <property type="protein sequence ID" value="MBO0613126.1"/>
    <property type="molecule type" value="Genomic_DNA"/>
</dbReference>
<dbReference type="PANTHER" id="PTHR42208:SF1">
    <property type="entry name" value="HEAVY METAL TRANSPORTER"/>
    <property type="match status" value="1"/>
</dbReference>
<feature type="transmembrane region" description="Helical" evidence="1">
    <location>
        <begin position="95"/>
        <end position="115"/>
    </location>
</feature>
<dbReference type="Proteomes" id="UP000664466">
    <property type="component" value="Unassembled WGS sequence"/>
</dbReference>
<dbReference type="EMBL" id="CP072748">
    <property type="protein sequence ID" value="QTX11433.1"/>
    <property type="molecule type" value="Genomic_DNA"/>
</dbReference>
<evidence type="ECO:0000256" key="1">
    <source>
        <dbReference type="SAM" id="Phobius"/>
    </source>
</evidence>
<accession>A0A8B0SH40</accession>
<sequence>MVWDLLAHSSLVAAFLVGLLGGVHCLGMCGGIVSALTFSLPATQRNHPATLLPILLAYNTGRIGGYTLAGALAGGLGAAFLSIGGLDSLRQGLQLFAALFTIALGLYLAGIWAGVAQVENAGRTLWRHIEPLGRRFMPVNSPAKALPLGFVWGWLPCGLVYSVLIWALSAGSVLQGALLMLAFGLGTLPNLLLMGAAAAKLAKFTRNQTVKRIAGLLIVSLGMVLLWQALK</sequence>
<dbReference type="PANTHER" id="PTHR42208">
    <property type="entry name" value="HEAVY METAL TRANSPORTER-RELATED"/>
    <property type="match status" value="1"/>
</dbReference>
<name>A0A8B0SH40_9GAMM</name>
<proteinExistence type="predicted"/>
<gene>
    <name evidence="4" type="ORF">J1836_003495</name>
    <name evidence="3" type="ORF">J1836_09330</name>
</gene>
<keyword evidence="1" id="KW-0472">Membrane</keyword>
<reference evidence="4" key="2">
    <citation type="submission" date="2021-04" db="EMBL/GenBank/DDBJ databases">
        <title>Complete Genome and methylome analysis of Thiothrix fructosivorans ATCC 49748.</title>
        <authorList>
            <person name="Fomenkov A."/>
            <person name="Sun L."/>
            <person name="Vincze T."/>
            <person name="Grabovich M.Y."/>
            <person name="Roberts R.J."/>
        </authorList>
    </citation>
    <scope>NUCLEOTIDE SEQUENCE</scope>
    <source>
        <strain evidence="4">ATCC 49748</strain>
    </source>
</reference>
<feature type="transmembrane region" description="Helical" evidence="1">
    <location>
        <begin position="145"/>
        <end position="167"/>
    </location>
</feature>
<feature type="transmembrane region" description="Helical" evidence="1">
    <location>
        <begin position="213"/>
        <end position="230"/>
    </location>
</feature>
<keyword evidence="5" id="KW-1185">Reference proteome</keyword>
<feature type="transmembrane region" description="Helical" evidence="1">
    <location>
        <begin position="173"/>
        <end position="193"/>
    </location>
</feature>
<evidence type="ECO:0000259" key="2">
    <source>
        <dbReference type="Pfam" id="PF13386"/>
    </source>
</evidence>
<dbReference type="AlphaFoldDB" id="A0A8B0SH40"/>
<keyword evidence="1" id="KW-1133">Transmembrane helix</keyword>
<evidence type="ECO:0000313" key="5">
    <source>
        <dbReference type="Proteomes" id="UP000664466"/>
    </source>
</evidence>
<protein>
    <submittedName>
        <fullName evidence="4">Sulfite exporter TauE/SafE family protein</fullName>
    </submittedName>
</protein>
<feature type="transmembrane region" description="Helical" evidence="1">
    <location>
        <begin position="12"/>
        <end position="42"/>
    </location>
</feature>
<dbReference type="RefSeq" id="WP_207250855.1">
    <property type="nucleotide sequence ID" value="NZ_JAFMPM010000006.1"/>
</dbReference>
<keyword evidence="1" id="KW-0812">Transmembrane</keyword>
<dbReference type="Pfam" id="PF13386">
    <property type="entry name" value="DsbD_2"/>
    <property type="match status" value="1"/>
</dbReference>
<reference evidence="3 5" key="1">
    <citation type="submission" date="2021-03" db="EMBL/GenBank/DDBJ databases">
        <title>Draft genome and methylome analysis of Thiotrix fructosivoruns ATCC 49748.</title>
        <authorList>
            <person name="Fomenkov A."/>
            <person name="Grabovich M.Y."/>
            <person name="Roberts R.J."/>
        </authorList>
    </citation>
    <scope>NUCLEOTIDE SEQUENCE [LARGE SCALE GENOMIC DNA]</scope>
    <source>
        <strain evidence="3 5">ATCC 49748</strain>
    </source>
</reference>
<evidence type="ECO:0000313" key="3">
    <source>
        <dbReference type="EMBL" id="MBO0613126.1"/>
    </source>
</evidence>
<evidence type="ECO:0000313" key="4">
    <source>
        <dbReference type="EMBL" id="QTX11433.1"/>
    </source>
</evidence>
<organism evidence="4">
    <name type="scientific">Thiothrix fructosivorans</name>
    <dbReference type="NCBI Taxonomy" id="111770"/>
    <lineage>
        <taxon>Bacteria</taxon>
        <taxon>Pseudomonadati</taxon>
        <taxon>Pseudomonadota</taxon>
        <taxon>Gammaproteobacteria</taxon>
        <taxon>Thiotrichales</taxon>
        <taxon>Thiotrichaceae</taxon>
        <taxon>Thiothrix</taxon>
    </lineage>
</organism>
<feature type="domain" description="Urease accessory protein UreH-like transmembrane" evidence="2">
    <location>
        <begin position="13"/>
        <end position="223"/>
    </location>
</feature>
<dbReference type="InterPro" id="IPR039447">
    <property type="entry name" value="UreH-like_TM_dom"/>
</dbReference>